<evidence type="ECO:0000256" key="1">
    <source>
        <dbReference type="ARBA" id="ARBA00005417"/>
    </source>
</evidence>
<keyword evidence="2" id="KW-0547">Nucleotide-binding</keyword>
<sequence>MTTPLIRMENISKNFGAVRALSHVGLSVGPGEVLGLVGDNAAGKSTLMKVLSGAHRPDGGTIEVNGAAVAFHGPHDARAAGIEMIYQDYALVPALTVTQNIFLGREVLSAVPFLRILQRRRMDQRAKALFTSLGLRVPSVSSPVRELSGGQQQAVAIARAIGFDAKLVIMDEPTANLGAPAIAKVRDTIARLKQQGVAVILISHRLEDVFAVGDRFVVMKHGHVIATRDVGDTDADEIVRMIVSGTDVRKAKADPSGVGT</sequence>
<keyword evidence="3 5" id="KW-0067">ATP-binding</keyword>
<evidence type="ECO:0000313" key="6">
    <source>
        <dbReference type="Proteomes" id="UP001237448"/>
    </source>
</evidence>
<keyword evidence="5" id="KW-0813">Transport</keyword>
<dbReference type="PROSITE" id="PS50893">
    <property type="entry name" value="ABC_TRANSPORTER_2"/>
    <property type="match status" value="1"/>
</dbReference>
<dbReference type="InterPro" id="IPR003593">
    <property type="entry name" value="AAA+_ATPase"/>
</dbReference>
<keyword evidence="6" id="KW-1185">Reference proteome</keyword>
<dbReference type="SUPFAM" id="SSF52540">
    <property type="entry name" value="P-loop containing nucleoside triphosphate hydrolases"/>
    <property type="match status" value="1"/>
</dbReference>
<dbReference type="PROSITE" id="PS00211">
    <property type="entry name" value="ABC_TRANSPORTER_1"/>
    <property type="match status" value="1"/>
</dbReference>
<dbReference type="InterPro" id="IPR027417">
    <property type="entry name" value="P-loop_NTPase"/>
</dbReference>
<comment type="similarity">
    <text evidence="1">Belongs to the ABC transporter superfamily.</text>
</comment>
<evidence type="ECO:0000256" key="2">
    <source>
        <dbReference type="ARBA" id="ARBA00022741"/>
    </source>
</evidence>
<protein>
    <submittedName>
        <fullName evidence="5">Simple sugar transport system ATP-binding protein</fullName>
    </submittedName>
</protein>
<dbReference type="InterPro" id="IPR003439">
    <property type="entry name" value="ABC_transporter-like_ATP-bd"/>
</dbReference>
<evidence type="ECO:0000259" key="4">
    <source>
        <dbReference type="PROSITE" id="PS50893"/>
    </source>
</evidence>
<dbReference type="PANTHER" id="PTHR43790:SF8">
    <property type="entry name" value="SUGAR ABC TRANSPORTER ATP-BINDING PROTEIN"/>
    <property type="match status" value="1"/>
</dbReference>
<dbReference type="Pfam" id="PF00005">
    <property type="entry name" value="ABC_tran"/>
    <property type="match status" value="1"/>
</dbReference>
<dbReference type="PANTHER" id="PTHR43790">
    <property type="entry name" value="CARBOHYDRATE TRANSPORT ATP-BINDING PROTEIN MG119-RELATED"/>
    <property type="match status" value="1"/>
</dbReference>
<reference evidence="5 6" key="1">
    <citation type="submission" date="2023-07" db="EMBL/GenBank/DDBJ databases">
        <title>Genomic Encyclopedia of Type Strains, Phase IV (KMG-IV): sequencing the most valuable type-strain genomes for metagenomic binning, comparative biology and taxonomic classification.</title>
        <authorList>
            <person name="Goeker M."/>
        </authorList>
    </citation>
    <scope>NUCLEOTIDE SEQUENCE [LARGE SCALE GENOMIC DNA]</scope>
    <source>
        <strain evidence="5 6">DSM 5896</strain>
    </source>
</reference>
<keyword evidence="5" id="KW-0762">Sugar transport</keyword>
<dbReference type="Proteomes" id="UP001237448">
    <property type="component" value="Unassembled WGS sequence"/>
</dbReference>
<dbReference type="Gene3D" id="3.40.50.300">
    <property type="entry name" value="P-loop containing nucleotide triphosphate hydrolases"/>
    <property type="match status" value="1"/>
</dbReference>
<name>A0ABU0FIE1_9HYPH</name>
<gene>
    <name evidence="5" type="ORF">J3R73_004164</name>
</gene>
<dbReference type="InterPro" id="IPR017871">
    <property type="entry name" value="ABC_transporter-like_CS"/>
</dbReference>
<dbReference type="RefSeq" id="WP_307431264.1">
    <property type="nucleotide sequence ID" value="NZ_JAUSVK010000001.1"/>
</dbReference>
<evidence type="ECO:0000313" key="5">
    <source>
        <dbReference type="EMBL" id="MDQ0394372.1"/>
    </source>
</evidence>
<comment type="caution">
    <text evidence="5">The sequence shown here is derived from an EMBL/GenBank/DDBJ whole genome shotgun (WGS) entry which is preliminary data.</text>
</comment>
<proteinExistence type="inferred from homology"/>
<evidence type="ECO:0000256" key="3">
    <source>
        <dbReference type="ARBA" id="ARBA00022840"/>
    </source>
</evidence>
<accession>A0ABU0FIE1</accession>
<feature type="domain" description="ABC transporter" evidence="4">
    <location>
        <begin position="6"/>
        <end position="246"/>
    </location>
</feature>
<dbReference type="SMART" id="SM00382">
    <property type="entry name" value="AAA"/>
    <property type="match status" value="1"/>
</dbReference>
<dbReference type="GO" id="GO:0005524">
    <property type="term" value="F:ATP binding"/>
    <property type="evidence" value="ECO:0007669"/>
    <property type="project" value="UniProtKB-KW"/>
</dbReference>
<dbReference type="InterPro" id="IPR050107">
    <property type="entry name" value="ABC_carbohydrate_import_ATPase"/>
</dbReference>
<organism evidence="5 6">
    <name type="scientific">Labrys monachus</name>
    <dbReference type="NCBI Taxonomy" id="217067"/>
    <lineage>
        <taxon>Bacteria</taxon>
        <taxon>Pseudomonadati</taxon>
        <taxon>Pseudomonadota</taxon>
        <taxon>Alphaproteobacteria</taxon>
        <taxon>Hyphomicrobiales</taxon>
        <taxon>Xanthobacteraceae</taxon>
        <taxon>Labrys</taxon>
    </lineage>
</organism>
<dbReference type="CDD" id="cd03216">
    <property type="entry name" value="ABC_Carb_Monos_I"/>
    <property type="match status" value="1"/>
</dbReference>
<dbReference type="EMBL" id="JAUSVK010000001">
    <property type="protein sequence ID" value="MDQ0394372.1"/>
    <property type="molecule type" value="Genomic_DNA"/>
</dbReference>